<gene>
    <name evidence="4" type="ORF">SERLADRAFT_410098</name>
</gene>
<evidence type="ECO:0000259" key="3">
    <source>
        <dbReference type="PROSITE" id="PS50011"/>
    </source>
</evidence>
<dbReference type="PANTHER" id="PTHR24346:SF30">
    <property type="entry name" value="MATERNAL EMBRYONIC LEUCINE ZIPPER KINASE"/>
    <property type="match status" value="1"/>
</dbReference>
<dbReference type="OrthoDB" id="4062651at2759"/>
<keyword evidence="1" id="KW-0547">Nucleotide-binding</keyword>
<dbReference type="InterPro" id="IPR008271">
    <property type="entry name" value="Ser/Thr_kinase_AS"/>
</dbReference>
<dbReference type="SMART" id="SM00220">
    <property type="entry name" value="S_TKc"/>
    <property type="match status" value="1"/>
</dbReference>
<dbReference type="GO" id="GO:0035556">
    <property type="term" value="P:intracellular signal transduction"/>
    <property type="evidence" value="ECO:0007669"/>
    <property type="project" value="TreeGrafter"/>
</dbReference>
<dbReference type="PANTHER" id="PTHR24346">
    <property type="entry name" value="MAP/MICROTUBULE AFFINITY-REGULATING KINASE"/>
    <property type="match status" value="1"/>
</dbReference>
<dbReference type="PROSITE" id="PS00108">
    <property type="entry name" value="PROTEIN_KINASE_ST"/>
    <property type="match status" value="1"/>
</dbReference>
<keyword evidence="2" id="KW-0067">ATP-binding</keyword>
<dbReference type="InterPro" id="IPR000719">
    <property type="entry name" value="Prot_kinase_dom"/>
</dbReference>
<dbReference type="KEGG" id="sla:SERLADRAFT_410098"/>
<organism>
    <name type="scientific">Serpula lacrymans var. lacrymans (strain S7.9)</name>
    <name type="common">Dry rot fungus</name>
    <dbReference type="NCBI Taxonomy" id="578457"/>
    <lineage>
        <taxon>Eukaryota</taxon>
        <taxon>Fungi</taxon>
        <taxon>Dikarya</taxon>
        <taxon>Basidiomycota</taxon>
        <taxon>Agaricomycotina</taxon>
        <taxon>Agaricomycetes</taxon>
        <taxon>Agaricomycetidae</taxon>
        <taxon>Boletales</taxon>
        <taxon>Coniophorineae</taxon>
        <taxon>Serpulaceae</taxon>
        <taxon>Serpula</taxon>
    </lineage>
</organism>
<evidence type="ECO:0000256" key="1">
    <source>
        <dbReference type="ARBA" id="ARBA00022741"/>
    </source>
</evidence>
<dbReference type="GO" id="GO:0005524">
    <property type="term" value="F:ATP binding"/>
    <property type="evidence" value="ECO:0007669"/>
    <property type="project" value="UniProtKB-KW"/>
</dbReference>
<dbReference type="GeneID" id="18812866"/>
<dbReference type="HOGENOM" id="CLU_1230550_0_0_1"/>
<dbReference type="EMBL" id="GL945437">
    <property type="protein sequence ID" value="EGO22676.1"/>
    <property type="molecule type" value="Genomic_DNA"/>
</dbReference>
<sequence>MFVKWIGPLTVEHVHLEHDTNEEDRTLGITNRTNDIVNEGVRVQSNIAAWSQHIHKDRSQRLSGELVEGVAFLHEQRIAHLDIKPDNLICTFDTDRLLIIDFDIAMKCGSENDMVERSCGTFEWSAPEIVLDADKLPQAFSPIRADLWSCGRVLQFITGMVEKGSYSGFGQLIKMLLDRDPRRRPLLHSVVDKEWVSWTTNQLLEAFGCQASGNEIQETVPTRSV</sequence>
<dbReference type="GO" id="GO:0005737">
    <property type="term" value="C:cytoplasm"/>
    <property type="evidence" value="ECO:0007669"/>
    <property type="project" value="TreeGrafter"/>
</dbReference>
<name>F8P3E5_SERL9</name>
<evidence type="ECO:0000313" key="4">
    <source>
        <dbReference type="EMBL" id="EGO22676.1"/>
    </source>
</evidence>
<dbReference type="Gene3D" id="1.10.510.10">
    <property type="entry name" value="Transferase(Phosphotransferase) domain 1"/>
    <property type="match status" value="1"/>
</dbReference>
<accession>F8P3E5</accession>
<dbReference type="RefSeq" id="XP_007321214.1">
    <property type="nucleotide sequence ID" value="XM_007321152.1"/>
</dbReference>
<dbReference type="SUPFAM" id="SSF56112">
    <property type="entry name" value="Protein kinase-like (PK-like)"/>
    <property type="match status" value="1"/>
</dbReference>
<protein>
    <recommendedName>
        <fullName evidence="3">Protein kinase domain-containing protein</fullName>
    </recommendedName>
</protein>
<dbReference type="AlphaFoldDB" id="F8P3E5"/>
<dbReference type="GO" id="GO:0004674">
    <property type="term" value="F:protein serine/threonine kinase activity"/>
    <property type="evidence" value="ECO:0007669"/>
    <property type="project" value="TreeGrafter"/>
</dbReference>
<feature type="domain" description="Protein kinase" evidence="3">
    <location>
        <begin position="1"/>
        <end position="196"/>
    </location>
</feature>
<dbReference type="InterPro" id="IPR011009">
    <property type="entry name" value="Kinase-like_dom_sf"/>
</dbReference>
<evidence type="ECO:0000256" key="2">
    <source>
        <dbReference type="ARBA" id="ARBA00022840"/>
    </source>
</evidence>
<reference evidence="4" key="1">
    <citation type="submission" date="2011-04" db="EMBL/GenBank/DDBJ databases">
        <title>Evolution of plant cell wall degrading machinery underlies the functional diversity of forest fungi.</title>
        <authorList>
            <consortium name="US DOE Joint Genome Institute (JGI-PGF)"/>
            <person name="Eastwood D.C."/>
            <person name="Floudas D."/>
            <person name="Binder M."/>
            <person name="Majcherczyk A."/>
            <person name="Schneider P."/>
            <person name="Aerts A."/>
            <person name="Asiegbu F.O."/>
            <person name="Baker S.E."/>
            <person name="Barry K."/>
            <person name="Bendiksby M."/>
            <person name="Blumentritt M."/>
            <person name="Coutinho P.M."/>
            <person name="Cullen D."/>
            <person name="Cullen D."/>
            <person name="Gathman A."/>
            <person name="Goodell B."/>
            <person name="Henrissat B."/>
            <person name="Ihrmark K."/>
            <person name="Kauserud H."/>
            <person name="Kohler A."/>
            <person name="LaButti K."/>
            <person name="Lapidus A."/>
            <person name="Lavin J.L."/>
            <person name="Lee Y.-H."/>
            <person name="Lindquist E."/>
            <person name="Lilly W."/>
            <person name="Lucas S."/>
            <person name="Morin E."/>
            <person name="Murat C."/>
            <person name="Oguiza J.A."/>
            <person name="Park J."/>
            <person name="Pisabarro A.G."/>
            <person name="Riley R."/>
            <person name="Rosling A."/>
            <person name="Salamov A."/>
            <person name="Schmidt O."/>
            <person name="Schmutz J."/>
            <person name="Skrede I."/>
            <person name="Stenlid J."/>
            <person name="Wiebenga A."/>
            <person name="Xie X."/>
            <person name="Kues U."/>
            <person name="Hibbett D.S."/>
            <person name="Hoffmeister D."/>
            <person name="Hogberg N."/>
            <person name="Martin F."/>
            <person name="Grigoriev I.V."/>
            <person name="Watkinson S.C."/>
        </authorList>
    </citation>
    <scope>NUCLEOTIDE SEQUENCE</scope>
    <source>
        <strain evidence="4">S7.9</strain>
    </source>
</reference>
<dbReference type="PROSITE" id="PS50011">
    <property type="entry name" value="PROTEIN_KINASE_DOM"/>
    <property type="match status" value="1"/>
</dbReference>
<proteinExistence type="predicted"/>
<dbReference type="Proteomes" id="UP000008064">
    <property type="component" value="Unassembled WGS sequence"/>
</dbReference>
<dbReference type="Pfam" id="PF00069">
    <property type="entry name" value="Pkinase"/>
    <property type="match status" value="1"/>
</dbReference>